<name>A0A1Y2CLQ4_9FUNG</name>
<evidence type="ECO:0000256" key="1">
    <source>
        <dbReference type="ARBA" id="ARBA00004138"/>
    </source>
</evidence>
<keyword evidence="6" id="KW-1185">Reference proteome</keyword>
<gene>
    <name evidence="5" type="ORF">LY90DRAFT_8216</name>
</gene>
<dbReference type="PANTHER" id="PTHR31183">
    <property type="entry name" value="TRICHOPLEIN KERATIN FILAMENT-BINDING PROTEIN FAMILY MEMBER"/>
    <property type="match status" value="1"/>
</dbReference>
<evidence type="ECO:0000256" key="3">
    <source>
        <dbReference type="ARBA" id="ARBA00023273"/>
    </source>
</evidence>
<comment type="caution">
    <text evidence="5">The sequence shown here is derived from an EMBL/GenBank/DDBJ whole genome shotgun (WGS) entry which is preliminary data.</text>
</comment>
<evidence type="ECO:0000256" key="4">
    <source>
        <dbReference type="SAM" id="Coils"/>
    </source>
</evidence>
<dbReference type="GO" id="GO:0005929">
    <property type="term" value="C:cilium"/>
    <property type="evidence" value="ECO:0007669"/>
    <property type="project" value="UniProtKB-SubCell"/>
</dbReference>
<dbReference type="EMBL" id="MCOG01000103">
    <property type="protein sequence ID" value="ORY47933.1"/>
    <property type="molecule type" value="Genomic_DNA"/>
</dbReference>
<dbReference type="Proteomes" id="UP000193920">
    <property type="component" value="Unassembled WGS sequence"/>
</dbReference>
<accession>A0A1Y2CLQ4</accession>
<dbReference type="STRING" id="1754190.A0A1Y2CLQ4"/>
<keyword evidence="4" id="KW-0175">Coiled coil</keyword>
<sequence length="204" mass="24409">MLYEKWKQEKLARDNLMKEVMKARQEQINEKMERNRLEQEENKREIEKLMENVRKYEEEKKLAAQKDLENKKQYSSDLIDQINKKRLNKENIQKQEEKDYQLGIKQRKEYDDLLEKTKLLEQFRTKLKIAQIQKVDNSQYKQLHNPALYTTYTQDKLNDALHLKEAAGDSSLNIDSSQYNKLPDPALYTSFMENKIRGKNSGSS</sequence>
<evidence type="ECO:0000256" key="2">
    <source>
        <dbReference type="ARBA" id="ARBA00023069"/>
    </source>
</evidence>
<evidence type="ECO:0000313" key="5">
    <source>
        <dbReference type="EMBL" id="ORY47933.1"/>
    </source>
</evidence>
<proteinExistence type="predicted"/>
<reference evidence="5 6" key="1">
    <citation type="submission" date="2016-08" db="EMBL/GenBank/DDBJ databases">
        <title>A Parts List for Fungal Cellulosomes Revealed by Comparative Genomics.</title>
        <authorList>
            <consortium name="DOE Joint Genome Institute"/>
            <person name="Haitjema C.H."/>
            <person name="Gilmore S.P."/>
            <person name="Henske J.K."/>
            <person name="Solomon K.V."/>
            <person name="De Groot R."/>
            <person name="Kuo A."/>
            <person name="Mondo S.J."/>
            <person name="Salamov A.A."/>
            <person name="Labutti K."/>
            <person name="Zhao Z."/>
            <person name="Chiniquy J."/>
            <person name="Barry K."/>
            <person name="Brewer H.M."/>
            <person name="Purvine S.O."/>
            <person name="Wright A.T."/>
            <person name="Boxma B."/>
            <person name="Van Alen T."/>
            <person name="Hackstein J.H."/>
            <person name="Baker S.E."/>
            <person name="Grigoriev I.V."/>
            <person name="O'Malley M.A."/>
        </authorList>
    </citation>
    <scope>NUCLEOTIDE SEQUENCE [LARGE SCALE GENOMIC DNA]</scope>
    <source>
        <strain evidence="5 6">G1</strain>
    </source>
</reference>
<keyword evidence="2" id="KW-0969">Cilium</keyword>
<keyword evidence="3" id="KW-0966">Cell projection</keyword>
<organism evidence="5 6">
    <name type="scientific">Neocallimastix californiae</name>
    <dbReference type="NCBI Taxonomy" id="1754190"/>
    <lineage>
        <taxon>Eukaryota</taxon>
        <taxon>Fungi</taxon>
        <taxon>Fungi incertae sedis</taxon>
        <taxon>Chytridiomycota</taxon>
        <taxon>Chytridiomycota incertae sedis</taxon>
        <taxon>Neocallimastigomycetes</taxon>
        <taxon>Neocallimastigales</taxon>
        <taxon>Neocallimastigaceae</taxon>
        <taxon>Neocallimastix</taxon>
    </lineage>
</organism>
<dbReference type="PANTHER" id="PTHR31183:SF1">
    <property type="entry name" value="CILIA- AND FLAGELLA-ASSOCIATED PROTEIN 53"/>
    <property type="match status" value="1"/>
</dbReference>
<evidence type="ECO:0008006" key="7">
    <source>
        <dbReference type="Google" id="ProtNLM"/>
    </source>
</evidence>
<protein>
    <recommendedName>
        <fullName evidence="7">Trichohyalin-plectin-homology domain-containing protein</fullName>
    </recommendedName>
</protein>
<evidence type="ECO:0000313" key="6">
    <source>
        <dbReference type="Proteomes" id="UP000193920"/>
    </source>
</evidence>
<dbReference type="InterPro" id="IPR043596">
    <property type="entry name" value="CFAP53/TCHP"/>
</dbReference>
<dbReference type="OrthoDB" id="6431598at2759"/>
<feature type="coiled-coil region" evidence="4">
    <location>
        <begin position="20"/>
        <end position="66"/>
    </location>
</feature>
<dbReference type="AlphaFoldDB" id="A0A1Y2CLQ4"/>
<comment type="subcellular location">
    <subcellularLocation>
        <location evidence="1">Cell projection</location>
        <location evidence="1">Cilium</location>
    </subcellularLocation>
</comment>